<organism evidence="3">
    <name type="scientific">Triatoma dimidiata</name>
    <name type="common">Kissing bug</name>
    <name type="synonym">Meccus dimidiatus</name>
    <dbReference type="NCBI Taxonomy" id="72491"/>
    <lineage>
        <taxon>Eukaryota</taxon>
        <taxon>Metazoa</taxon>
        <taxon>Ecdysozoa</taxon>
        <taxon>Arthropoda</taxon>
        <taxon>Hexapoda</taxon>
        <taxon>Insecta</taxon>
        <taxon>Pterygota</taxon>
        <taxon>Neoptera</taxon>
        <taxon>Paraneoptera</taxon>
        <taxon>Hemiptera</taxon>
        <taxon>Heteroptera</taxon>
        <taxon>Panheteroptera</taxon>
        <taxon>Cimicomorpha</taxon>
        <taxon>Reduviidae</taxon>
        <taxon>Triatominae</taxon>
        <taxon>Triatoma</taxon>
    </lineage>
</organism>
<evidence type="ECO:0000259" key="2">
    <source>
        <dbReference type="PROSITE" id="PS50031"/>
    </source>
</evidence>
<dbReference type="Pfam" id="PF25999">
    <property type="entry name" value="SYNRG_C"/>
    <property type="match status" value="1"/>
</dbReference>
<dbReference type="PROSITE" id="PS50031">
    <property type="entry name" value="EH"/>
    <property type="match status" value="1"/>
</dbReference>
<feature type="region of interest" description="Disordered" evidence="1">
    <location>
        <begin position="286"/>
        <end position="316"/>
    </location>
</feature>
<accession>A0A0V0GC49</accession>
<dbReference type="PANTHER" id="PTHR15463:SF2">
    <property type="entry name" value="SYNERGIN GAMMA"/>
    <property type="match status" value="1"/>
</dbReference>
<dbReference type="EMBL" id="GECL01000643">
    <property type="protein sequence ID" value="JAP05481.1"/>
    <property type="molecule type" value="Transcribed_RNA"/>
</dbReference>
<reference evidence="3" key="1">
    <citation type="journal article" date="2018" name="J. Proteomics">
        <title>Exploring the molecular complexity of Triatoma dimidiata sialome.</title>
        <authorList>
            <person name="Santiago P.B."/>
            <person name="de Araujo C.N."/>
            <person name="Charneau S."/>
            <person name="Bastos I.M.D."/>
            <person name="Assumpcao T.C.F."/>
            <person name="Queiroz R.M.L."/>
            <person name="Praca Y.R."/>
            <person name="Cordeiro T.M."/>
            <person name="Garcia C.H.S."/>
            <person name="da Silva I.G."/>
            <person name="Raiol T."/>
            <person name="Motta F.N."/>
            <person name="de Araujo Oliveira J.V."/>
            <person name="de Sousa M.V."/>
            <person name="Ribeiro J.M.C."/>
            <person name="de Santana J.M."/>
        </authorList>
    </citation>
    <scope>NUCLEOTIDE SEQUENCE</scope>
    <source>
        <strain evidence="3">Santander</strain>
        <tissue evidence="3">Salivary glands</tissue>
    </source>
</reference>
<evidence type="ECO:0000256" key="1">
    <source>
        <dbReference type="SAM" id="MobiDB-lite"/>
    </source>
</evidence>
<dbReference type="AlphaFoldDB" id="A0A0V0GC49"/>
<dbReference type="GO" id="GO:0030130">
    <property type="term" value="C:clathrin coat of trans-Golgi network vesicle"/>
    <property type="evidence" value="ECO:0007669"/>
    <property type="project" value="TreeGrafter"/>
</dbReference>
<dbReference type="InterPro" id="IPR000261">
    <property type="entry name" value="EH_dom"/>
</dbReference>
<dbReference type="InterPro" id="IPR011992">
    <property type="entry name" value="EF-hand-dom_pair"/>
</dbReference>
<dbReference type="Gene3D" id="1.10.238.10">
    <property type="entry name" value="EF-hand"/>
    <property type="match status" value="1"/>
</dbReference>
<dbReference type="InterPro" id="IPR059024">
    <property type="entry name" value="SYNRG_C"/>
</dbReference>
<sequence>ALSADDMIENLLSRKEIFQKKKDNNQQQKNSSKMDPSWLTEGNEPAAYRRIWEQVGTSSGLTDTPTLSCILLGSGLGTDTLGYIWSLTNTTVSGALTKIELYRNLALVALAQKGYSFTNLLVLNQFSEAPIPRLDLRPSIQLIPSSNAPAQMAGQSLASIPPSVQVPTVTETLSLLDTLTEPLVPTPVNSTAQTSSFSVLSATDLNKLTVSTDPKPSSSSNIDDDEFDDFKSADIFSTDSLTVLDIKDNSSNVTESVITEDLFKTNIPSFTFPSDKRNALDDIISASTEEDSDKKASDDNKQTNNTNKGEGSAVVTSSLQEALREDLTLAPVSLSCMVTSIPSTAPVDSDRYNALRQLAATNDGSPQEDLYDDFGEFIAAAQPSSDTTSTSLTTPNAAQSSLLQSDLQEKCLEACVHVLREANDLFKSIDDTKVLAEVIGDDRGKRYLEEIVEVERIGRRIISSKTVETDDCELSKQLESLCKALEPFTKPLEHTHMEEEKGAKCGLCQCEQGPAHVKYGINQFHAPCANLFLHVTGELLPLTP</sequence>
<dbReference type="PANTHER" id="PTHR15463">
    <property type="entry name" value="AP1 GAMMA SUBUNIT BINDING PROTEIN 1"/>
    <property type="match status" value="1"/>
</dbReference>
<evidence type="ECO:0000313" key="3">
    <source>
        <dbReference type="EMBL" id="JAP05481.1"/>
    </source>
</evidence>
<name>A0A0V0GC49_TRIDM</name>
<feature type="non-terminal residue" evidence="3">
    <location>
        <position position="544"/>
    </location>
</feature>
<dbReference type="InterPro" id="IPR039656">
    <property type="entry name" value="SYNRG"/>
</dbReference>
<proteinExistence type="predicted"/>
<feature type="region of interest" description="Disordered" evidence="1">
    <location>
        <begin position="19"/>
        <end position="41"/>
    </location>
</feature>
<dbReference type="SUPFAM" id="SSF47473">
    <property type="entry name" value="EF-hand"/>
    <property type="match status" value="1"/>
</dbReference>
<feature type="non-terminal residue" evidence="3">
    <location>
        <position position="1"/>
    </location>
</feature>
<feature type="compositionally biased region" description="Basic and acidic residues" evidence="1">
    <location>
        <begin position="292"/>
        <end position="301"/>
    </location>
</feature>
<feature type="domain" description="EH" evidence="2">
    <location>
        <begin position="44"/>
        <end position="132"/>
    </location>
</feature>
<protein>
    <recommendedName>
        <fullName evidence="2">EH domain-containing protein</fullName>
    </recommendedName>
</protein>
<feature type="compositionally biased region" description="Polar residues" evidence="1">
    <location>
        <begin position="302"/>
        <end position="316"/>
    </location>
</feature>